<dbReference type="OrthoDB" id="4062651at2759"/>
<proteinExistence type="predicted"/>
<dbReference type="PROSITE" id="PS00108">
    <property type="entry name" value="PROTEIN_KINASE_ST"/>
    <property type="match status" value="1"/>
</dbReference>
<keyword evidence="13" id="KW-1185">Reference proteome</keyword>
<dbReference type="PROSITE" id="PS50011">
    <property type="entry name" value="PROTEIN_KINASE_DOM"/>
    <property type="match status" value="1"/>
</dbReference>
<dbReference type="EC" id="2.7.11.1" evidence="1"/>
<dbReference type="Pfam" id="PF00069">
    <property type="entry name" value="Pkinase"/>
    <property type="match status" value="1"/>
</dbReference>
<dbReference type="GO" id="GO:0005634">
    <property type="term" value="C:nucleus"/>
    <property type="evidence" value="ECO:0007669"/>
    <property type="project" value="TreeGrafter"/>
</dbReference>
<evidence type="ECO:0000256" key="5">
    <source>
        <dbReference type="ARBA" id="ARBA00022777"/>
    </source>
</evidence>
<dbReference type="PANTHER" id="PTHR43671">
    <property type="entry name" value="SERINE/THREONINE-PROTEIN KINASE NEK"/>
    <property type="match status" value="1"/>
</dbReference>
<comment type="catalytic activity">
    <reaction evidence="8">
        <text>L-seryl-[protein] + ATP = O-phospho-L-seryl-[protein] + ADP + H(+)</text>
        <dbReference type="Rhea" id="RHEA:17989"/>
        <dbReference type="Rhea" id="RHEA-COMP:9863"/>
        <dbReference type="Rhea" id="RHEA-COMP:11604"/>
        <dbReference type="ChEBI" id="CHEBI:15378"/>
        <dbReference type="ChEBI" id="CHEBI:29999"/>
        <dbReference type="ChEBI" id="CHEBI:30616"/>
        <dbReference type="ChEBI" id="CHEBI:83421"/>
        <dbReference type="ChEBI" id="CHEBI:456216"/>
        <dbReference type="EC" id="2.7.11.1"/>
    </reaction>
</comment>
<evidence type="ECO:0000313" key="13">
    <source>
        <dbReference type="Proteomes" id="UP000800094"/>
    </source>
</evidence>
<evidence type="ECO:0000256" key="3">
    <source>
        <dbReference type="ARBA" id="ARBA00022679"/>
    </source>
</evidence>
<feature type="region of interest" description="Disordered" evidence="9">
    <location>
        <begin position="362"/>
        <end position="381"/>
    </location>
</feature>
<protein>
    <recommendedName>
        <fullName evidence="1">non-specific serine/threonine protein kinase</fullName>
        <ecNumber evidence="1">2.7.11.1</ecNumber>
    </recommendedName>
</protein>
<evidence type="ECO:0000256" key="9">
    <source>
        <dbReference type="SAM" id="MobiDB-lite"/>
    </source>
</evidence>
<dbReference type="GO" id="GO:0005524">
    <property type="term" value="F:ATP binding"/>
    <property type="evidence" value="ECO:0007669"/>
    <property type="project" value="UniProtKB-KW"/>
</dbReference>
<keyword evidence="6" id="KW-0067">ATP-binding</keyword>
<evidence type="ECO:0000259" key="11">
    <source>
        <dbReference type="PROSITE" id="PS50011"/>
    </source>
</evidence>
<evidence type="ECO:0000256" key="6">
    <source>
        <dbReference type="ARBA" id="ARBA00022840"/>
    </source>
</evidence>
<dbReference type="SMART" id="SM00233">
    <property type="entry name" value="PH"/>
    <property type="match status" value="1"/>
</dbReference>
<dbReference type="RefSeq" id="XP_033692377.1">
    <property type="nucleotide sequence ID" value="XM_033823698.1"/>
</dbReference>
<comment type="catalytic activity">
    <reaction evidence="7">
        <text>L-threonyl-[protein] + ATP = O-phospho-L-threonyl-[protein] + ADP + H(+)</text>
        <dbReference type="Rhea" id="RHEA:46608"/>
        <dbReference type="Rhea" id="RHEA-COMP:11060"/>
        <dbReference type="Rhea" id="RHEA-COMP:11605"/>
        <dbReference type="ChEBI" id="CHEBI:15378"/>
        <dbReference type="ChEBI" id="CHEBI:30013"/>
        <dbReference type="ChEBI" id="CHEBI:30616"/>
        <dbReference type="ChEBI" id="CHEBI:61977"/>
        <dbReference type="ChEBI" id="CHEBI:456216"/>
        <dbReference type="EC" id="2.7.11.1"/>
    </reaction>
</comment>
<dbReference type="SMART" id="SM00220">
    <property type="entry name" value="S_TKc"/>
    <property type="match status" value="1"/>
</dbReference>
<dbReference type="InterPro" id="IPR001849">
    <property type="entry name" value="PH_domain"/>
</dbReference>
<dbReference type="Proteomes" id="UP000800094">
    <property type="component" value="Unassembled WGS sequence"/>
</dbReference>
<dbReference type="PANTHER" id="PTHR43671:SF98">
    <property type="entry name" value="SERINE_THREONINE-PROTEIN KINASE NEK11"/>
    <property type="match status" value="1"/>
</dbReference>
<dbReference type="EMBL" id="ML987189">
    <property type="protein sequence ID" value="KAF2257373.1"/>
    <property type="molecule type" value="Genomic_DNA"/>
</dbReference>
<dbReference type="SUPFAM" id="SSF50729">
    <property type="entry name" value="PH domain-like"/>
    <property type="match status" value="1"/>
</dbReference>
<reference evidence="12" key="1">
    <citation type="journal article" date="2020" name="Stud. Mycol.">
        <title>101 Dothideomycetes genomes: a test case for predicting lifestyles and emergence of pathogens.</title>
        <authorList>
            <person name="Haridas S."/>
            <person name="Albert R."/>
            <person name="Binder M."/>
            <person name="Bloem J."/>
            <person name="Labutti K."/>
            <person name="Salamov A."/>
            <person name="Andreopoulos B."/>
            <person name="Baker S."/>
            <person name="Barry K."/>
            <person name="Bills G."/>
            <person name="Bluhm B."/>
            <person name="Cannon C."/>
            <person name="Castanera R."/>
            <person name="Culley D."/>
            <person name="Daum C."/>
            <person name="Ezra D."/>
            <person name="Gonzalez J."/>
            <person name="Henrissat B."/>
            <person name="Kuo A."/>
            <person name="Liang C."/>
            <person name="Lipzen A."/>
            <person name="Lutzoni F."/>
            <person name="Magnuson J."/>
            <person name="Mondo S."/>
            <person name="Nolan M."/>
            <person name="Ohm R."/>
            <person name="Pangilinan J."/>
            <person name="Park H.-J."/>
            <person name="Ramirez L."/>
            <person name="Alfaro M."/>
            <person name="Sun H."/>
            <person name="Tritt A."/>
            <person name="Yoshinaga Y."/>
            <person name="Zwiers L.-H."/>
            <person name="Turgeon B."/>
            <person name="Goodwin S."/>
            <person name="Spatafora J."/>
            <person name="Crous P."/>
            <person name="Grigoriev I."/>
        </authorList>
    </citation>
    <scope>NUCLEOTIDE SEQUENCE</scope>
    <source>
        <strain evidence="12">CBS 122368</strain>
    </source>
</reference>
<feature type="region of interest" description="Disordered" evidence="9">
    <location>
        <begin position="329"/>
        <end position="349"/>
    </location>
</feature>
<dbReference type="CDD" id="cd00180">
    <property type="entry name" value="PKc"/>
    <property type="match status" value="1"/>
</dbReference>
<evidence type="ECO:0000256" key="8">
    <source>
        <dbReference type="ARBA" id="ARBA00048679"/>
    </source>
</evidence>
<dbReference type="PROSITE" id="PS50003">
    <property type="entry name" value="PH_DOMAIN"/>
    <property type="match status" value="1"/>
</dbReference>
<evidence type="ECO:0000256" key="7">
    <source>
        <dbReference type="ARBA" id="ARBA00047899"/>
    </source>
</evidence>
<dbReference type="AlphaFoldDB" id="A0A6A6J7F5"/>
<dbReference type="SUPFAM" id="SSF56112">
    <property type="entry name" value="Protein kinase-like (PK-like)"/>
    <property type="match status" value="1"/>
</dbReference>
<dbReference type="InterPro" id="IPR008271">
    <property type="entry name" value="Ser/Thr_kinase_AS"/>
</dbReference>
<dbReference type="Gene3D" id="1.10.510.10">
    <property type="entry name" value="Transferase(Phosphotransferase) domain 1"/>
    <property type="match status" value="1"/>
</dbReference>
<dbReference type="InterPro" id="IPR011009">
    <property type="entry name" value="Kinase-like_dom_sf"/>
</dbReference>
<sequence>MSPVADKDLAAFMEEAASHVQAASLPNTESSTARLREQALANEMRATLRTFFGCLAASLAYLHDNSVRHKDIKPQNILVRSGNVLLTDFGLSRDFADDIGSTTSGITPSTPRYSPPEVAAYEARNTSADIWSLGCVFFEMVAALHGYNIEWLKRYIASKHTSSTHYYANDKAYAELIIEWEMAWKPTDRRPLHWIPNMLQRDRLARPTAAAILGNITSTGEEVPVLTSFCGICCVPHEQSDSEDSLVDETMVLSIEERQIPRSTMTSPYHAIDKDDPLRTDALRVIGERQLPRIPRVPDPDHAIDEPSPARRAMEHVPIVSTELLHPSVDRNNDAQIGPPEALQQDRTRSDNTAIEGGIYETGYFVPNTGTSGPRTLRPQRQPSVEPIVRGFLSFRRRTNVFRPFELALLKRKYFWFGESSYQHLLYFARNPPPNTPEGILNLTYASRLTKFQSKYICLNVAAHKGERSDEYIFKAQSLLDRDGWFVTFEWAIREARAHRSKEELEAIGPH</sequence>
<keyword evidence="3" id="KW-0808">Transferase</keyword>
<feature type="domain" description="Protein kinase" evidence="11">
    <location>
        <begin position="1"/>
        <end position="226"/>
    </location>
</feature>
<evidence type="ECO:0000256" key="2">
    <source>
        <dbReference type="ARBA" id="ARBA00022527"/>
    </source>
</evidence>
<dbReference type="InterPro" id="IPR000719">
    <property type="entry name" value="Prot_kinase_dom"/>
</dbReference>
<dbReference type="GO" id="GO:0004674">
    <property type="term" value="F:protein serine/threonine kinase activity"/>
    <property type="evidence" value="ECO:0007669"/>
    <property type="project" value="UniProtKB-KW"/>
</dbReference>
<evidence type="ECO:0000256" key="4">
    <source>
        <dbReference type="ARBA" id="ARBA00022741"/>
    </source>
</evidence>
<feature type="compositionally biased region" description="Polar residues" evidence="9">
    <location>
        <begin position="368"/>
        <end position="381"/>
    </location>
</feature>
<name>A0A6A6J7F5_9PLEO</name>
<evidence type="ECO:0000256" key="1">
    <source>
        <dbReference type="ARBA" id="ARBA00012513"/>
    </source>
</evidence>
<feature type="domain" description="PH" evidence="10">
    <location>
        <begin position="386"/>
        <end position="494"/>
    </location>
</feature>
<keyword evidence="4" id="KW-0547">Nucleotide-binding</keyword>
<organism evidence="12 13">
    <name type="scientific">Trematosphaeria pertusa</name>
    <dbReference type="NCBI Taxonomy" id="390896"/>
    <lineage>
        <taxon>Eukaryota</taxon>
        <taxon>Fungi</taxon>
        <taxon>Dikarya</taxon>
        <taxon>Ascomycota</taxon>
        <taxon>Pezizomycotina</taxon>
        <taxon>Dothideomycetes</taxon>
        <taxon>Pleosporomycetidae</taxon>
        <taxon>Pleosporales</taxon>
        <taxon>Massarineae</taxon>
        <taxon>Trematosphaeriaceae</taxon>
        <taxon>Trematosphaeria</taxon>
    </lineage>
</organism>
<gene>
    <name evidence="12" type="ORF">BU26DRAFT_42681</name>
</gene>
<dbReference type="GeneID" id="54577028"/>
<evidence type="ECO:0000259" key="10">
    <source>
        <dbReference type="PROSITE" id="PS50003"/>
    </source>
</evidence>
<keyword evidence="2" id="KW-0723">Serine/threonine-protein kinase</keyword>
<evidence type="ECO:0000313" key="12">
    <source>
        <dbReference type="EMBL" id="KAF2257373.1"/>
    </source>
</evidence>
<keyword evidence="5 12" id="KW-0418">Kinase</keyword>
<dbReference type="InterPro" id="IPR050660">
    <property type="entry name" value="NEK_Ser/Thr_kinase"/>
</dbReference>
<accession>A0A6A6J7F5</accession>